<dbReference type="RefSeq" id="WP_193929234.1">
    <property type="nucleotide sequence ID" value="NZ_JADEYC010000025.1"/>
</dbReference>
<dbReference type="Proteomes" id="UP000598360">
    <property type="component" value="Unassembled WGS sequence"/>
</dbReference>
<dbReference type="EMBL" id="JADEYC010000025">
    <property type="protein sequence ID" value="MBE9375786.1"/>
    <property type="molecule type" value="Genomic_DNA"/>
</dbReference>
<sequence length="126" mass="12996">MTDPFLESVATALAGQAAAALGSAGKQALSKIRDLVRSRAGEDPETSAALAAAEREDAGQPEVTALAERLDRARGQDSEFAEQLRDAGEIVHNQISATGGGVVNHVSGNANKVIQADRIEGGITFN</sequence>
<keyword evidence="3" id="KW-1185">Reference proteome</keyword>
<evidence type="ECO:0000313" key="2">
    <source>
        <dbReference type="EMBL" id="MBE9375786.1"/>
    </source>
</evidence>
<dbReference type="AlphaFoldDB" id="A0A929FYH2"/>
<gene>
    <name evidence="2" type="ORF">IQ251_15140</name>
</gene>
<protein>
    <submittedName>
        <fullName evidence="2">Uncharacterized protein</fullName>
    </submittedName>
</protein>
<comment type="caution">
    <text evidence="2">The sequence shown here is derived from an EMBL/GenBank/DDBJ whole genome shotgun (WGS) entry which is preliminary data.</text>
</comment>
<feature type="region of interest" description="Disordered" evidence="1">
    <location>
        <begin position="39"/>
        <end position="61"/>
    </location>
</feature>
<name>A0A929FYH2_9PSEU</name>
<accession>A0A929FYH2</accession>
<organism evidence="2 3">
    <name type="scientific">Saccharopolyspora montiporae</name>
    <dbReference type="NCBI Taxonomy" id="2781240"/>
    <lineage>
        <taxon>Bacteria</taxon>
        <taxon>Bacillati</taxon>
        <taxon>Actinomycetota</taxon>
        <taxon>Actinomycetes</taxon>
        <taxon>Pseudonocardiales</taxon>
        <taxon>Pseudonocardiaceae</taxon>
        <taxon>Saccharopolyspora</taxon>
    </lineage>
</organism>
<evidence type="ECO:0000313" key="3">
    <source>
        <dbReference type="Proteomes" id="UP000598360"/>
    </source>
</evidence>
<reference evidence="2" key="1">
    <citation type="submission" date="2020-10" db="EMBL/GenBank/DDBJ databases">
        <title>Diversity and distribution of actinomycetes associated with coral in the coast of Hainan.</title>
        <authorList>
            <person name="Li F."/>
        </authorList>
    </citation>
    <scope>NUCLEOTIDE SEQUENCE</scope>
    <source>
        <strain evidence="2">HNM0983</strain>
    </source>
</reference>
<evidence type="ECO:0000256" key="1">
    <source>
        <dbReference type="SAM" id="MobiDB-lite"/>
    </source>
</evidence>
<proteinExistence type="predicted"/>